<sequence>MSLITGLHHVTAITGDSQDNIDFYTGVLGLRLVKKTVNFDYPEVYHFYFGDKYGTPGTIMTTFPYGKGLVNGRHGKGMLNTTAFSVAMDGLDYWLERLDRLGIPYKQPQERFSGEVFIYLEDYDGLGLELVFNTKDLRKGYGQGVIPLEYAIKGIHHVEIWLASYERTAALLTTQMDHKLVYESSDRFRFATENMPGKYVDLLCTPNALKGLAGRGTVHHVAFAAPDAESQLEMMTKLDRFGLEHTEVKDRKYFTSVYFKEPGGVLFEIATSGPGFSIDEELASLGESLMLPEQFEEKRIHLEEVLPRFVYPTEKFE</sequence>
<dbReference type="InterPro" id="IPR037523">
    <property type="entry name" value="VOC_core"/>
</dbReference>
<comment type="caution">
    <text evidence="2">The sequence shown here is derived from an EMBL/GenBank/DDBJ whole genome shotgun (WGS) entry which is preliminary data.</text>
</comment>
<dbReference type="InterPro" id="IPR052537">
    <property type="entry name" value="Extradiol_RC_dioxygenase"/>
</dbReference>
<dbReference type="Proteomes" id="UP000190816">
    <property type="component" value="Unassembled WGS sequence"/>
</dbReference>
<accession>A0AAJ3TR14</accession>
<reference evidence="2 3" key="1">
    <citation type="submission" date="2016-06" db="EMBL/GenBank/DDBJ databases">
        <authorList>
            <person name="Nicholson A.C."/>
        </authorList>
    </citation>
    <scope>NUCLEOTIDE SEQUENCE [LARGE SCALE GENOMIC DNA]</scope>
    <source>
        <strain evidence="2 3">G4123</strain>
    </source>
</reference>
<organism evidence="2 3">
    <name type="scientific">Elizabethkingia ursingii</name>
    <dbReference type="NCBI Taxonomy" id="1756150"/>
    <lineage>
        <taxon>Bacteria</taxon>
        <taxon>Pseudomonadati</taxon>
        <taxon>Bacteroidota</taxon>
        <taxon>Flavobacteriia</taxon>
        <taxon>Flavobacteriales</taxon>
        <taxon>Weeksellaceae</taxon>
        <taxon>Elizabethkingia</taxon>
    </lineage>
</organism>
<dbReference type="PROSITE" id="PS51819">
    <property type="entry name" value="VOC"/>
    <property type="match status" value="2"/>
</dbReference>
<dbReference type="SUPFAM" id="SSF54593">
    <property type="entry name" value="Glyoxalase/Bleomycin resistance protein/Dihydroxybiphenyl dioxygenase"/>
    <property type="match status" value="1"/>
</dbReference>
<gene>
    <name evidence="2" type="ORF">BAY32_17685</name>
</gene>
<feature type="domain" description="VOC" evidence="1">
    <location>
        <begin position="6"/>
        <end position="133"/>
    </location>
</feature>
<evidence type="ECO:0000313" key="3">
    <source>
        <dbReference type="Proteomes" id="UP000190816"/>
    </source>
</evidence>
<dbReference type="Pfam" id="PF00903">
    <property type="entry name" value="Glyoxalase"/>
    <property type="match status" value="2"/>
</dbReference>
<dbReference type="InterPro" id="IPR004360">
    <property type="entry name" value="Glyas_Fos-R_dOase_dom"/>
</dbReference>
<dbReference type="PANTHER" id="PTHR36110:SF2">
    <property type="entry name" value="RING-CLEAVING DIOXYGENASE MHQE-RELATED"/>
    <property type="match status" value="1"/>
</dbReference>
<evidence type="ECO:0000259" key="1">
    <source>
        <dbReference type="PROSITE" id="PS51819"/>
    </source>
</evidence>
<proteinExistence type="predicted"/>
<dbReference type="RefSeq" id="WP_078402264.1">
    <property type="nucleotide sequence ID" value="NZ_CP016377.1"/>
</dbReference>
<dbReference type="EMBL" id="MAIC01000004">
    <property type="protein sequence ID" value="OPB79526.1"/>
    <property type="molecule type" value="Genomic_DNA"/>
</dbReference>
<dbReference type="Gene3D" id="3.10.180.10">
    <property type="entry name" value="2,3-Dihydroxybiphenyl 1,2-Dioxygenase, domain 1"/>
    <property type="match status" value="2"/>
</dbReference>
<dbReference type="AlphaFoldDB" id="A0AAJ3TR14"/>
<dbReference type="InterPro" id="IPR029068">
    <property type="entry name" value="Glyas_Bleomycin-R_OHBP_Dase"/>
</dbReference>
<dbReference type="KEGG" id="ego:BBD34_02750"/>
<protein>
    <submittedName>
        <fullName evidence="2">Diguanylate cyclase</fullName>
    </submittedName>
</protein>
<feature type="domain" description="VOC" evidence="1">
    <location>
        <begin position="154"/>
        <end position="272"/>
    </location>
</feature>
<dbReference type="PANTHER" id="PTHR36110">
    <property type="entry name" value="RING-CLEAVING DIOXYGENASE MHQE-RELATED"/>
    <property type="match status" value="1"/>
</dbReference>
<evidence type="ECO:0000313" key="2">
    <source>
        <dbReference type="EMBL" id="OPB79526.1"/>
    </source>
</evidence>
<name>A0AAJ3TR14_9FLAO</name>